<dbReference type="Pfam" id="PF03603">
    <property type="entry name" value="DNA_III_psi"/>
    <property type="match status" value="1"/>
</dbReference>
<evidence type="ECO:0000313" key="2">
    <source>
        <dbReference type="Proteomes" id="UP000241986"/>
    </source>
</evidence>
<dbReference type="RefSeq" id="WP_107683768.1">
    <property type="nucleotide sequence ID" value="NZ_PZKL01000036.1"/>
</dbReference>
<evidence type="ECO:0000313" key="1">
    <source>
        <dbReference type="EMBL" id="PTH80212.1"/>
    </source>
</evidence>
<sequence>MQDPVRQSMLARMGIQSWQLRRPALLGAAPAPELEQNATLPGQTAPATRAPLPSGKLWLLAPQLPATTLLADICQLLGMTPDEVSLLSELPPANLQTAGASPLLWLTEANPARPDALICPLAPSAAQKRALWQQLRQHLAASAA</sequence>
<dbReference type="GO" id="GO:0008408">
    <property type="term" value="F:3'-5' exonuclease activity"/>
    <property type="evidence" value="ECO:0007669"/>
    <property type="project" value="InterPro"/>
</dbReference>
<dbReference type="InterPro" id="IPR036654">
    <property type="entry name" value="DNA_pol_III_psi_sf"/>
</dbReference>
<name>A0A2T4N083_AERVE</name>
<organism evidence="1 2">
    <name type="scientific">Aeromonas veronii</name>
    <dbReference type="NCBI Taxonomy" id="654"/>
    <lineage>
        <taxon>Bacteria</taxon>
        <taxon>Pseudomonadati</taxon>
        <taxon>Pseudomonadota</taxon>
        <taxon>Gammaproteobacteria</taxon>
        <taxon>Aeromonadales</taxon>
        <taxon>Aeromonadaceae</taxon>
        <taxon>Aeromonas</taxon>
    </lineage>
</organism>
<proteinExistence type="predicted"/>
<dbReference type="SUPFAM" id="SSF102220">
    <property type="entry name" value="DNA polymerase III psi subunit"/>
    <property type="match status" value="1"/>
</dbReference>
<dbReference type="InterPro" id="IPR004615">
    <property type="entry name" value="DNA_pol_III_psi"/>
</dbReference>
<dbReference type="AlphaFoldDB" id="A0A2T4N083"/>
<dbReference type="GO" id="GO:0003887">
    <property type="term" value="F:DNA-directed DNA polymerase activity"/>
    <property type="evidence" value="ECO:0007669"/>
    <property type="project" value="InterPro"/>
</dbReference>
<evidence type="ECO:0008006" key="3">
    <source>
        <dbReference type="Google" id="ProtNLM"/>
    </source>
</evidence>
<gene>
    <name evidence="1" type="ORF">DAA48_14690</name>
</gene>
<dbReference type="Proteomes" id="UP000241986">
    <property type="component" value="Unassembled WGS sequence"/>
</dbReference>
<comment type="caution">
    <text evidence="1">The sequence shown here is derived from an EMBL/GenBank/DDBJ whole genome shotgun (WGS) entry which is preliminary data.</text>
</comment>
<protein>
    <recommendedName>
        <fullName evidence="3">DNA polymerase III subunit psi</fullName>
    </recommendedName>
</protein>
<dbReference type="GO" id="GO:0006260">
    <property type="term" value="P:DNA replication"/>
    <property type="evidence" value="ECO:0007669"/>
    <property type="project" value="InterPro"/>
</dbReference>
<dbReference type="EMBL" id="PZKL01000036">
    <property type="protein sequence ID" value="PTH80212.1"/>
    <property type="molecule type" value="Genomic_DNA"/>
</dbReference>
<accession>A0A2T4N083</accession>
<reference evidence="1 2" key="1">
    <citation type="submission" date="2018-03" db="EMBL/GenBank/DDBJ databases">
        <title>Aeromonas veronii whole genome sequencing and analysis.</title>
        <authorList>
            <person name="Xie H."/>
            <person name="Liu T."/>
            <person name="Wang K."/>
        </authorList>
    </citation>
    <scope>NUCLEOTIDE SEQUENCE [LARGE SCALE GENOMIC DNA]</scope>
    <source>
        <strain evidence="1 2">XH.VA.1</strain>
    </source>
</reference>